<name>A0ABM1ML87_NICVS</name>
<keyword evidence="3" id="KW-0505">Motor protein</keyword>
<dbReference type="Proteomes" id="UP000695000">
    <property type="component" value="Unplaced"/>
</dbReference>
<protein>
    <submittedName>
        <fullName evidence="7">Inner dynein arm light chain, axonemal</fullName>
    </submittedName>
</protein>
<organism evidence="6 7">
    <name type="scientific">Nicrophorus vespilloides</name>
    <name type="common">Boreal carrion beetle</name>
    <dbReference type="NCBI Taxonomy" id="110193"/>
    <lineage>
        <taxon>Eukaryota</taxon>
        <taxon>Metazoa</taxon>
        <taxon>Ecdysozoa</taxon>
        <taxon>Arthropoda</taxon>
        <taxon>Hexapoda</taxon>
        <taxon>Insecta</taxon>
        <taxon>Pterygota</taxon>
        <taxon>Neoptera</taxon>
        <taxon>Endopterygota</taxon>
        <taxon>Coleoptera</taxon>
        <taxon>Polyphaga</taxon>
        <taxon>Staphyliniformia</taxon>
        <taxon>Silphidae</taxon>
        <taxon>Nicrophorinae</taxon>
        <taxon>Nicrophorus</taxon>
    </lineage>
</organism>
<evidence type="ECO:0000313" key="7">
    <source>
        <dbReference type="RefSeq" id="XP_017775337.1"/>
    </source>
</evidence>
<comment type="similarity">
    <text evidence="4">Belongs to the inner dynein arm light chain family.</text>
</comment>
<evidence type="ECO:0000256" key="1">
    <source>
        <dbReference type="ARBA" id="ARBA00023017"/>
    </source>
</evidence>
<gene>
    <name evidence="7" type="primary">LOC108561787</name>
</gene>
<dbReference type="Pfam" id="PF10211">
    <property type="entry name" value="Ax_dynein_light"/>
    <property type="match status" value="1"/>
</dbReference>
<keyword evidence="1" id="KW-0243">Dynein</keyword>
<proteinExistence type="inferred from homology"/>
<evidence type="ECO:0000256" key="4">
    <source>
        <dbReference type="ARBA" id="ARBA00038114"/>
    </source>
</evidence>
<sequence length="245" mass="28393">MSERIMVDTSTLVKYDNPILVIKHDMSRKEIASIQPCKAKSTGAVTDAKRETEEILNSILPPKEWEEEGQTWRQHVSTTPATRQDVVNLQEQLDMKLQQRQARETGICPIRRELYTQCFNEVIRQVTINCAERGLLLLRVRDEMRMTIEAFQALYCSSIAFGMRKALQSEQGKTDLQKDVDQLKDERTDLERQLADLRQRAEQADRRAAELRQAEERKHAEEISFLKKTNQQLKAQLEGIIAPKK</sequence>
<evidence type="ECO:0000256" key="5">
    <source>
        <dbReference type="SAM" id="Coils"/>
    </source>
</evidence>
<dbReference type="InterPro" id="IPR019347">
    <property type="entry name" value="Axonemal_dynein_light_chain"/>
</dbReference>
<keyword evidence="6" id="KW-1185">Reference proteome</keyword>
<dbReference type="PANTHER" id="PTHR13183:SF0">
    <property type="entry name" value="AXONEMAL DYNEIN LIGHT INTERMEDIATE POLYPEPTIDE 1"/>
    <property type="match status" value="1"/>
</dbReference>
<evidence type="ECO:0000313" key="6">
    <source>
        <dbReference type="Proteomes" id="UP000695000"/>
    </source>
</evidence>
<dbReference type="GeneID" id="108561787"/>
<evidence type="ECO:0000256" key="3">
    <source>
        <dbReference type="ARBA" id="ARBA00023175"/>
    </source>
</evidence>
<feature type="coiled-coil region" evidence="5">
    <location>
        <begin position="166"/>
        <end position="236"/>
    </location>
</feature>
<reference evidence="7" key="1">
    <citation type="submission" date="2025-08" db="UniProtKB">
        <authorList>
            <consortium name="RefSeq"/>
        </authorList>
    </citation>
    <scope>IDENTIFICATION</scope>
    <source>
        <tissue evidence="7">Whole Larva</tissue>
    </source>
</reference>
<dbReference type="PANTHER" id="PTHR13183">
    <property type="entry name" value="AXONEMAL INNER ARM DYNEIN LIGHT CHAIN 28"/>
    <property type="match status" value="1"/>
</dbReference>
<accession>A0ABM1ML87</accession>
<keyword evidence="2 5" id="KW-0175">Coiled coil</keyword>
<dbReference type="RefSeq" id="XP_017775337.1">
    <property type="nucleotide sequence ID" value="XM_017919848.1"/>
</dbReference>
<evidence type="ECO:0000256" key="2">
    <source>
        <dbReference type="ARBA" id="ARBA00023054"/>
    </source>
</evidence>